<reference evidence="3" key="1">
    <citation type="journal article" date="2015" name="Genome Announc.">
        <title>Draft Genome Sequence of Tolypothrix boutellei Strain VB521301.</title>
        <authorList>
            <person name="Chandrababunaidu M.M."/>
            <person name="Singh D."/>
            <person name="Sen D."/>
            <person name="Bhan S."/>
            <person name="Das S."/>
            <person name="Gupta A."/>
            <person name="Adhikary S.P."/>
            <person name="Tripathy S."/>
        </authorList>
    </citation>
    <scope>NUCLEOTIDE SEQUENCE</scope>
    <source>
        <strain evidence="3">VB521301</strain>
    </source>
</reference>
<dbReference type="EMBL" id="JHEG04000001">
    <property type="protein sequence ID" value="KAF3886782.1"/>
    <property type="molecule type" value="Genomic_DNA"/>
</dbReference>
<dbReference type="Pfam" id="PF19955">
    <property type="entry name" value="EAD1"/>
    <property type="match status" value="1"/>
</dbReference>
<organism evidence="3">
    <name type="scientific">Tolypothrix bouteillei VB521301</name>
    <dbReference type="NCBI Taxonomy" id="1479485"/>
    <lineage>
        <taxon>Bacteria</taxon>
        <taxon>Bacillati</taxon>
        <taxon>Cyanobacteriota</taxon>
        <taxon>Cyanophyceae</taxon>
        <taxon>Nostocales</taxon>
        <taxon>Tolypothrichaceae</taxon>
        <taxon>Tolypothrix</taxon>
    </lineage>
</organism>
<dbReference type="AlphaFoldDB" id="A0A0C1N815"/>
<protein>
    <recommendedName>
        <fullName evidence="1">Effector-associated domain-containing protein</fullName>
    </recommendedName>
</protein>
<keyword evidence="4" id="KW-1185">Reference proteome</keyword>
<dbReference type="STRING" id="1479485.DA73_0219975"/>
<evidence type="ECO:0000313" key="3">
    <source>
        <dbReference type="EMBL" id="KIE10767.1"/>
    </source>
</evidence>
<feature type="domain" description="Effector-associated" evidence="1">
    <location>
        <begin position="3"/>
        <end position="47"/>
    </location>
</feature>
<dbReference type="Proteomes" id="UP000029738">
    <property type="component" value="Unassembled WGS sequence"/>
</dbReference>
<dbReference type="InterPro" id="IPR045430">
    <property type="entry name" value="EAD1"/>
</dbReference>
<evidence type="ECO:0000313" key="2">
    <source>
        <dbReference type="EMBL" id="KAF3886782.1"/>
    </source>
</evidence>
<comment type="caution">
    <text evidence="3">The sequence shown here is derived from an EMBL/GenBank/DDBJ whole genome shotgun (WGS) entry which is preliminary data.</text>
</comment>
<sequence length="97" mass="10831">MINLTGQQRGRLRDALLNAFPTKASLEQLLLMSLNKNLDAIAGGNNLFSEGFYDGLGYENFDNGSFFERAFKEGKLAVALQYPQEKETLVLEVKTKV</sequence>
<evidence type="ECO:0000313" key="4">
    <source>
        <dbReference type="Proteomes" id="UP000029738"/>
    </source>
</evidence>
<dbReference type="RefSeq" id="WP_050045834.1">
    <property type="nucleotide sequence ID" value="NZ_JHEG04000001.1"/>
</dbReference>
<name>A0A0C1N815_9CYAN</name>
<gene>
    <name evidence="3" type="ORF">DA73_0219975</name>
    <name evidence="2" type="ORF">DA73_0400015800</name>
</gene>
<proteinExistence type="predicted"/>
<reference evidence="2" key="2">
    <citation type="submission" date="2019-11" db="EMBL/GenBank/DDBJ databases">
        <title>Improved Assembly of Tolypothrix boutellei genome.</title>
        <authorList>
            <person name="Sarangi A.N."/>
            <person name="Mukherjee M."/>
            <person name="Ghosh S."/>
            <person name="Singh D."/>
            <person name="Das A."/>
            <person name="Kant S."/>
            <person name="Prusty A."/>
            <person name="Tripathy S."/>
        </authorList>
    </citation>
    <scope>NUCLEOTIDE SEQUENCE</scope>
    <source>
        <strain evidence="2">VB521301</strain>
    </source>
</reference>
<dbReference type="EMBL" id="JHEG02000048">
    <property type="protein sequence ID" value="KIE10767.1"/>
    <property type="molecule type" value="Genomic_DNA"/>
</dbReference>
<evidence type="ECO:0000259" key="1">
    <source>
        <dbReference type="Pfam" id="PF19955"/>
    </source>
</evidence>
<accession>A0A0C1N815</accession>